<gene>
    <name evidence="2" type="ORF">SAMN04488525_102345</name>
</gene>
<keyword evidence="1" id="KW-0472">Membrane</keyword>
<evidence type="ECO:0000313" key="3">
    <source>
        <dbReference type="Proteomes" id="UP000199042"/>
    </source>
</evidence>
<reference evidence="2 3" key="1">
    <citation type="submission" date="2016-10" db="EMBL/GenBank/DDBJ databases">
        <authorList>
            <person name="Varghese N."/>
            <person name="Submissions S."/>
        </authorList>
    </citation>
    <scope>NUCLEOTIDE SEQUENCE [LARGE SCALE GENOMIC DNA]</scope>
    <source>
        <strain evidence="2 3">DSM 14526</strain>
    </source>
</reference>
<keyword evidence="1" id="KW-0812">Transmembrane</keyword>
<organism evidence="2 3">
    <name type="scientific">Trichococcus collinsii</name>
    <dbReference type="NCBI Taxonomy" id="157076"/>
    <lineage>
        <taxon>Bacteria</taxon>
        <taxon>Bacillati</taxon>
        <taxon>Bacillota</taxon>
        <taxon>Bacilli</taxon>
        <taxon>Lactobacillales</taxon>
        <taxon>Carnobacteriaceae</taxon>
        <taxon>Trichococcus</taxon>
    </lineage>
</organism>
<accession>A0AB37ZYV4</accession>
<protein>
    <submittedName>
        <fullName evidence="2">Phosphotransferase system, EIIC</fullName>
    </submittedName>
</protein>
<comment type="caution">
    <text evidence="2">The sequence shown here is derived from an EMBL/GenBank/DDBJ whole genome shotgun (WGS) entry which is preliminary data.</text>
</comment>
<name>A0AB37ZYV4_9LACT</name>
<evidence type="ECO:0000256" key="1">
    <source>
        <dbReference type="SAM" id="Phobius"/>
    </source>
</evidence>
<dbReference type="AlphaFoldDB" id="A0AB37ZYV4"/>
<dbReference type="RefSeq" id="WP_245826738.1">
    <property type="nucleotide sequence ID" value="NZ_FJNA01000003.1"/>
</dbReference>
<evidence type="ECO:0000313" key="2">
    <source>
        <dbReference type="EMBL" id="SEA23935.1"/>
    </source>
</evidence>
<proteinExistence type="predicted"/>
<dbReference type="EMBL" id="FNQH01000002">
    <property type="protein sequence ID" value="SEA23935.1"/>
    <property type="molecule type" value="Genomic_DNA"/>
</dbReference>
<keyword evidence="1" id="KW-1133">Transmembrane helix</keyword>
<sequence>MQSKCENLFSSHYFERISKKDRDSGIGVLIIGFRNPIAVMTGMHHMFIMIETSLIASTLLNPLITVCAMYSFANAAVCLAIALRTNSAGSGS</sequence>
<dbReference type="Proteomes" id="UP000199042">
    <property type="component" value="Unassembled WGS sequence"/>
</dbReference>
<feature type="transmembrane region" description="Helical" evidence="1">
    <location>
        <begin position="26"/>
        <end position="50"/>
    </location>
</feature>
<keyword evidence="3" id="KW-1185">Reference proteome</keyword>
<feature type="transmembrane region" description="Helical" evidence="1">
    <location>
        <begin position="62"/>
        <end position="83"/>
    </location>
</feature>